<evidence type="ECO:0008006" key="5">
    <source>
        <dbReference type="Google" id="ProtNLM"/>
    </source>
</evidence>
<name>A0A7T4WCM0_9PROT</name>
<accession>A0A7T4WCM0</accession>
<keyword evidence="2" id="KW-0812">Transmembrane</keyword>
<evidence type="ECO:0000313" key="4">
    <source>
        <dbReference type="Proteomes" id="UP000595420"/>
    </source>
</evidence>
<gene>
    <name evidence="3" type="ORF">H2515_12045</name>
</gene>
<dbReference type="EMBL" id="CP059488">
    <property type="protein sequence ID" value="QQD72136.1"/>
    <property type="molecule type" value="Genomic_DNA"/>
</dbReference>
<organism evidence="3 4">
    <name type="scientific">Acidithiobacillus ferrivorans</name>
    <dbReference type="NCBI Taxonomy" id="160808"/>
    <lineage>
        <taxon>Bacteria</taxon>
        <taxon>Pseudomonadati</taxon>
        <taxon>Pseudomonadota</taxon>
        <taxon>Acidithiobacillia</taxon>
        <taxon>Acidithiobacillales</taxon>
        <taxon>Acidithiobacillaceae</taxon>
        <taxon>Acidithiobacillus</taxon>
    </lineage>
</organism>
<keyword evidence="2" id="KW-0472">Membrane</keyword>
<keyword evidence="2" id="KW-1133">Transmembrane helix</keyword>
<evidence type="ECO:0000256" key="2">
    <source>
        <dbReference type="SAM" id="Phobius"/>
    </source>
</evidence>
<protein>
    <recommendedName>
        <fullName evidence="5">DUF2335 domain-containing protein</fullName>
    </recommendedName>
</protein>
<dbReference type="Proteomes" id="UP000595420">
    <property type="component" value="Chromosome"/>
</dbReference>
<dbReference type="AlphaFoldDB" id="A0A7T4WCM0"/>
<dbReference type="RefSeq" id="WP_198660246.1">
    <property type="nucleotide sequence ID" value="NZ_CP059488.1"/>
</dbReference>
<sequence>MAETPIDQMDVEPEEPSGVKPSESVKPKSGRRSFSKLPRELSEKELASPAVQKMLVDEIERLEAECDDFSSYRPKFHEADKRAAVLEEKFKGKISADILQTGCLTVGAAALGYAPSITTGQPSAWMVATFGVVLVIAGLAAKAVKP</sequence>
<feature type="transmembrane region" description="Helical" evidence="2">
    <location>
        <begin position="98"/>
        <end position="117"/>
    </location>
</feature>
<feature type="transmembrane region" description="Helical" evidence="2">
    <location>
        <begin position="123"/>
        <end position="144"/>
    </location>
</feature>
<evidence type="ECO:0000256" key="1">
    <source>
        <dbReference type="SAM" id="MobiDB-lite"/>
    </source>
</evidence>
<reference evidence="3 4" key="1">
    <citation type="submission" date="2020-07" db="EMBL/GenBank/DDBJ databases">
        <title>Complete genome sequence analysis of Acidithiobacillus ferrivorans XJFY6S-08 reveals extreme environmental adaptation to alpine acid mine drainage.</title>
        <authorList>
            <person name="Yan L."/>
            <person name="Ni Y."/>
        </authorList>
    </citation>
    <scope>NUCLEOTIDE SEQUENCE [LARGE SCALE GENOMIC DNA]</scope>
    <source>
        <strain evidence="3 4">XJFY6S-08</strain>
    </source>
</reference>
<evidence type="ECO:0000313" key="3">
    <source>
        <dbReference type="EMBL" id="QQD72136.1"/>
    </source>
</evidence>
<proteinExistence type="predicted"/>
<feature type="region of interest" description="Disordered" evidence="1">
    <location>
        <begin position="1"/>
        <end position="40"/>
    </location>
</feature>